<keyword evidence="8 9" id="KW-0472">Membrane</keyword>
<feature type="transmembrane region" description="Helical" evidence="9">
    <location>
        <begin position="412"/>
        <end position="429"/>
    </location>
</feature>
<evidence type="ECO:0000256" key="2">
    <source>
        <dbReference type="ARBA" id="ARBA00008220"/>
    </source>
</evidence>
<keyword evidence="5 9" id="KW-0812">Transmembrane</keyword>
<feature type="transmembrane region" description="Helical" evidence="9">
    <location>
        <begin position="105"/>
        <end position="128"/>
    </location>
</feature>
<dbReference type="InterPro" id="IPR002293">
    <property type="entry name" value="AA/rel_permease1"/>
</dbReference>
<dbReference type="RefSeq" id="WP_265591269.1">
    <property type="nucleotide sequence ID" value="NZ_AP025285.1"/>
</dbReference>
<dbReference type="InterPro" id="IPR050367">
    <property type="entry name" value="APC_superfamily"/>
</dbReference>
<feature type="transmembrane region" description="Helical" evidence="9">
    <location>
        <begin position="134"/>
        <end position="154"/>
    </location>
</feature>
<feature type="transmembrane region" description="Helical" evidence="9">
    <location>
        <begin position="257"/>
        <end position="279"/>
    </location>
</feature>
<accession>A0AAU9CEA7</accession>
<reference evidence="10" key="1">
    <citation type="submission" date="2021-11" db="EMBL/GenBank/DDBJ databases">
        <title>Complete genome sequence of Atopobiaceae bacterium TOC12.</title>
        <authorList>
            <person name="Morinaga K."/>
            <person name="Kusada H."/>
            <person name="Tamaki H."/>
        </authorList>
    </citation>
    <scope>NUCLEOTIDE SEQUENCE</scope>
    <source>
        <strain evidence="10">TOC12</strain>
    </source>
</reference>
<protein>
    <submittedName>
        <fullName evidence="10">Arginine-ornithine antiporter</fullName>
    </submittedName>
</protein>
<comment type="similarity">
    <text evidence="2">Belongs to the amino acid-polyamine-organocation (APC) superfamily. Basic amino acid/polyamine antiporter (APA) (TC 2.A.3.2) family.</text>
</comment>
<evidence type="ECO:0000313" key="11">
    <source>
        <dbReference type="Proteomes" id="UP001431186"/>
    </source>
</evidence>
<dbReference type="NCBIfam" id="TIGR00905">
    <property type="entry name" value="2A0302"/>
    <property type="match status" value="1"/>
</dbReference>
<dbReference type="AlphaFoldDB" id="A0AAU9CEA7"/>
<feature type="transmembrane region" description="Helical" evidence="9">
    <location>
        <begin position="223"/>
        <end position="245"/>
    </location>
</feature>
<feature type="transmembrane region" description="Helical" evidence="9">
    <location>
        <begin position="465"/>
        <end position="489"/>
    </location>
</feature>
<comment type="subcellular location">
    <subcellularLocation>
        <location evidence="1">Cell membrane</location>
        <topology evidence="1">Multi-pass membrane protein</topology>
    </subcellularLocation>
</comment>
<evidence type="ECO:0000256" key="9">
    <source>
        <dbReference type="SAM" id="Phobius"/>
    </source>
</evidence>
<feature type="transmembrane region" description="Helical" evidence="9">
    <location>
        <begin position="20"/>
        <end position="41"/>
    </location>
</feature>
<feature type="transmembrane region" description="Helical" evidence="9">
    <location>
        <begin position="166"/>
        <end position="187"/>
    </location>
</feature>
<evidence type="ECO:0000256" key="8">
    <source>
        <dbReference type="ARBA" id="ARBA00023136"/>
    </source>
</evidence>
<feature type="transmembrane region" description="Helical" evidence="9">
    <location>
        <begin position="53"/>
        <end position="72"/>
    </location>
</feature>
<evidence type="ECO:0000256" key="5">
    <source>
        <dbReference type="ARBA" id="ARBA00022692"/>
    </source>
</evidence>
<proteinExistence type="inferred from homology"/>
<evidence type="ECO:0000256" key="3">
    <source>
        <dbReference type="ARBA" id="ARBA00022448"/>
    </source>
</evidence>
<dbReference type="PIRSF" id="PIRSF006060">
    <property type="entry name" value="AA_transporter"/>
    <property type="match status" value="1"/>
</dbReference>
<dbReference type="PANTHER" id="PTHR42770">
    <property type="entry name" value="AMINO ACID TRANSPORTER-RELATED"/>
    <property type="match status" value="1"/>
</dbReference>
<dbReference type="GO" id="GO:0006865">
    <property type="term" value="P:amino acid transport"/>
    <property type="evidence" value="ECO:0007669"/>
    <property type="project" value="UniProtKB-KW"/>
</dbReference>
<feature type="transmembrane region" description="Helical" evidence="9">
    <location>
        <begin position="435"/>
        <end position="453"/>
    </location>
</feature>
<keyword evidence="4" id="KW-1003">Cell membrane</keyword>
<evidence type="ECO:0000256" key="1">
    <source>
        <dbReference type="ARBA" id="ARBA00004651"/>
    </source>
</evidence>
<dbReference type="GO" id="GO:0005886">
    <property type="term" value="C:plasma membrane"/>
    <property type="evidence" value="ECO:0007669"/>
    <property type="project" value="UniProtKB-SubCell"/>
</dbReference>
<dbReference type="Gene3D" id="1.20.1740.10">
    <property type="entry name" value="Amino acid/polyamine transporter I"/>
    <property type="match status" value="1"/>
</dbReference>
<keyword evidence="6" id="KW-0029">Amino-acid transport</keyword>
<feature type="transmembrane region" description="Helical" evidence="9">
    <location>
        <begin position="303"/>
        <end position="327"/>
    </location>
</feature>
<dbReference type="EMBL" id="AP025285">
    <property type="protein sequence ID" value="BDC91180.1"/>
    <property type="molecule type" value="Genomic_DNA"/>
</dbReference>
<keyword evidence="11" id="KW-1185">Reference proteome</keyword>
<sequence length="491" mass="51840">MSDTTAPAQKPEKPTGAAKIGLFGLIGIVVSSCIGSGAFALTGQIAQVASPGAALIAWLIVGVGFLCLALSLKNLADKRPDLDSIFDYATQGFGPFAGFLSGWGYWLSAWLGNVAFATIMMSAIGYFYPPFEAGNTIPCIAIASVILWGITVLVMNGIESASFINAIVMVAKVAALGLFIIFALVMFNAGIFTEDFWGTVYDNMVALGQAGGDAQALGTIPDQIVNCMMIMFWCFIGIEGASVISSRAKSKAEAGQATVIGLIALLVIYIGVSVLPFGYMDYTEIAQLPKPAMIYVFDSMAPGWGGAFITIAMIVSVAGSWLSFTILPAETTQQMADHHLIPAKWGELNKKGAPQFSLIVVGVCTQLFMLTLIFTEDAYNFAFSLCTVAIVVTWALASAFNMKVSFASGQTGQGICGLIATLFLIIGTLLNGWSYLLLTCVGYIPGIFVYVAGRKENKKTIFTPAEKVVMGLVVAAGVLALIMVATGLITF</sequence>
<organism evidence="10 11">
    <name type="scientific">Leptogranulimonas caecicola</name>
    <dbReference type="NCBI Taxonomy" id="2894156"/>
    <lineage>
        <taxon>Bacteria</taxon>
        <taxon>Bacillati</taxon>
        <taxon>Actinomycetota</taxon>
        <taxon>Coriobacteriia</taxon>
        <taxon>Coriobacteriales</taxon>
        <taxon>Kribbibacteriaceae</taxon>
        <taxon>Leptogranulimonas</taxon>
    </lineage>
</organism>
<feature type="transmembrane region" description="Helical" evidence="9">
    <location>
        <begin position="381"/>
        <end position="400"/>
    </location>
</feature>
<evidence type="ECO:0000256" key="6">
    <source>
        <dbReference type="ARBA" id="ARBA00022970"/>
    </source>
</evidence>
<dbReference type="Pfam" id="PF13520">
    <property type="entry name" value="AA_permease_2"/>
    <property type="match status" value="1"/>
</dbReference>
<dbReference type="KEGG" id="lcal:ATTO_10520"/>
<feature type="transmembrane region" description="Helical" evidence="9">
    <location>
        <begin position="356"/>
        <end position="375"/>
    </location>
</feature>
<evidence type="ECO:0000256" key="7">
    <source>
        <dbReference type="ARBA" id="ARBA00022989"/>
    </source>
</evidence>
<keyword evidence="7 9" id="KW-1133">Transmembrane helix</keyword>
<name>A0AAU9CEA7_9ACTN</name>
<dbReference type="PANTHER" id="PTHR42770:SF4">
    <property type="entry name" value="ARGININE_ORNITHINE ANTIPORTER-RELATED"/>
    <property type="match status" value="1"/>
</dbReference>
<dbReference type="GO" id="GO:0022857">
    <property type="term" value="F:transmembrane transporter activity"/>
    <property type="evidence" value="ECO:0007669"/>
    <property type="project" value="InterPro"/>
</dbReference>
<evidence type="ECO:0000256" key="4">
    <source>
        <dbReference type="ARBA" id="ARBA00022475"/>
    </source>
</evidence>
<evidence type="ECO:0000313" key="10">
    <source>
        <dbReference type="EMBL" id="BDC91180.1"/>
    </source>
</evidence>
<keyword evidence="3" id="KW-0813">Transport</keyword>
<dbReference type="Proteomes" id="UP001431186">
    <property type="component" value="Chromosome"/>
</dbReference>
<dbReference type="InterPro" id="IPR004754">
    <property type="entry name" value="Amino_acid_antiprt"/>
</dbReference>
<gene>
    <name evidence="10" type="primary">arcD_2</name>
    <name evidence="10" type="ORF">ATTO_10520</name>
</gene>